<feature type="compositionally biased region" description="Polar residues" evidence="1">
    <location>
        <begin position="14"/>
        <end position="26"/>
    </location>
</feature>
<gene>
    <name evidence="2" type="ORF">RUM43_008580</name>
</gene>
<sequence length="75" mass="8447">MSEGHKDIFEESKPNATSVEVKSTVSSPVVRNTQNMPERTVTSTLESFKTSEKDKPTLKHHLEQVFITPPFGKMN</sequence>
<dbReference type="AlphaFoldDB" id="A0AAN8NUI1"/>
<feature type="region of interest" description="Disordered" evidence="1">
    <location>
        <begin position="1"/>
        <end position="26"/>
    </location>
</feature>
<dbReference type="Proteomes" id="UP001372834">
    <property type="component" value="Unassembled WGS sequence"/>
</dbReference>
<comment type="caution">
    <text evidence="2">The sequence shown here is derived from an EMBL/GenBank/DDBJ whole genome shotgun (WGS) entry which is preliminary data.</text>
</comment>
<accession>A0AAN8NUI1</accession>
<proteinExistence type="predicted"/>
<protein>
    <submittedName>
        <fullName evidence="2">Uncharacterized protein</fullName>
    </submittedName>
</protein>
<evidence type="ECO:0000313" key="2">
    <source>
        <dbReference type="EMBL" id="KAK6622737.1"/>
    </source>
</evidence>
<name>A0AAN8NUI1_POLSC</name>
<evidence type="ECO:0000256" key="1">
    <source>
        <dbReference type="SAM" id="MobiDB-lite"/>
    </source>
</evidence>
<organism evidence="2 3">
    <name type="scientific">Polyplax serrata</name>
    <name type="common">Common mouse louse</name>
    <dbReference type="NCBI Taxonomy" id="468196"/>
    <lineage>
        <taxon>Eukaryota</taxon>
        <taxon>Metazoa</taxon>
        <taxon>Ecdysozoa</taxon>
        <taxon>Arthropoda</taxon>
        <taxon>Hexapoda</taxon>
        <taxon>Insecta</taxon>
        <taxon>Pterygota</taxon>
        <taxon>Neoptera</taxon>
        <taxon>Paraneoptera</taxon>
        <taxon>Psocodea</taxon>
        <taxon>Troctomorpha</taxon>
        <taxon>Phthiraptera</taxon>
        <taxon>Anoplura</taxon>
        <taxon>Polyplacidae</taxon>
        <taxon>Polyplax</taxon>
    </lineage>
</organism>
<reference evidence="2 3" key="1">
    <citation type="submission" date="2023-10" db="EMBL/GenBank/DDBJ databases">
        <title>Genomes of two closely related lineages of the louse Polyplax serrata with different host specificities.</title>
        <authorList>
            <person name="Martinu J."/>
            <person name="Tarabai H."/>
            <person name="Stefka J."/>
            <person name="Hypsa V."/>
        </authorList>
    </citation>
    <scope>NUCLEOTIDE SEQUENCE [LARGE SCALE GENOMIC DNA]</scope>
    <source>
        <strain evidence="2">HR10_N</strain>
    </source>
</reference>
<feature type="compositionally biased region" description="Basic and acidic residues" evidence="1">
    <location>
        <begin position="1"/>
        <end position="13"/>
    </location>
</feature>
<dbReference type="EMBL" id="JAWJWE010000038">
    <property type="protein sequence ID" value="KAK6622737.1"/>
    <property type="molecule type" value="Genomic_DNA"/>
</dbReference>
<evidence type="ECO:0000313" key="3">
    <source>
        <dbReference type="Proteomes" id="UP001372834"/>
    </source>
</evidence>